<name>A0A182S7W5_9DIPT</name>
<proteinExistence type="predicted"/>
<keyword evidence="1" id="KW-0175">Coiled coil</keyword>
<dbReference type="Proteomes" id="UP000075901">
    <property type="component" value="Unassembled WGS sequence"/>
</dbReference>
<reference evidence="3" key="2">
    <citation type="submission" date="2020-05" db="UniProtKB">
        <authorList>
            <consortium name="EnsemblMetazoa"/>
        </authorList>
    </citation>
    <scope>IDENTIFICATION</scope>
    <source>
        <strain evidence="3">maculatus3</strain>
    </source>
</reference>
<feature type="coiled-coil region" evidence="1">
    <location>
        <begin position="450"/>
        <end position="767"/>
    </location>
</feature>
<evidence type="ECO:0000313" key="3">
    <source>
        <dbReference type="EnsemblMetazoa" id="AMAM001466-PA"/>
    </source>
</evidence>
<feature type="region of interest" description="Disordered" evidence="2">
    <location>
        <begin position="167"/>
        <end position="188"/>
    </location>
</feature>
<sequence>CTHLEIELKHQGAIATKAENERTIAVKERQTAVREAELHRNQLTGIEFEFERFRQRAEAREKELIESLQEARSASGLPANGSDSFKLDQKREEMKRLEMQNYEFTLQLEECNKQIEQLKTSCIDHQRKLDHVRQAVLQYQQTPPVQAEDVAQSLVHSLRKLLLSQDPGAEHETNGSIPSNGHDANQTNGIDGNATMLGEEKTIQELVKIVEQLETNIQMLEQEKCTQQEASDVLLNQLKSKLDSKYASIGQLERELKEFKEKYTAQTSEYDELSTQLMDQMQDNESLRREFELLKKNHTELEQAVQAKRTELDREIVTLQESVLKLTTERDELQSLCDSLKAAAEKHVSEVSTIVADKEQLSLECSEAKARYEEVASKKDELTKELEHLKEEQATANNESEKLRCQIDEQRSAKELLVVENGRLAQELQLLRKKQQEHSTESDRKGSAEIERLQQLQDELDQRVKQLEEELKLWQNRYASVEKQQQDEFKRFTEEIERITKDRNDLLLKIDELQTSLKELSAAKDMQIFAEKQSLLQEIKQLKAQEARTEELQQKLNQYDQDITALTDRESKKCESYESSLKQMRDELVQLTEERDTILTKEANGREELQNAQKTIQALEANVCEMKDQLEASRAELAAILEQHQQDRQDSEKQRMEMERELNSAKELYTNIQQQNSELLQQPCSACDERALIVQELTNAKEALEQRLSEKERELSKATHQMDTAESNAIMLAATQHRDRESFDATQQKLEQEIGLLKQMVDQLSDDKALIEQKHSACGAKQQSLQSQLEERDVEMLKYITELDTLRTEQLRLVKEQNDAQHELQEKNATLQQELLQLMSENEALLKEQIDGAETQQEQISADLEEL</sequence>
<dbReference type="VEuPathDB" id="VectorBase:AMAM001466"/>
<feature type="compositionally biased region" description="Polar residues" evidence="2">
    <location>
        <begin position="174"/>
        <end position="188"/>
    </location>
</feature>
<feature type="coiled-coil region" evidence="1">
    <location>
        <begin position="54"/>
        <end position="128"/>
    </location>
</feature>
<evidence type="ECO:0000256" key="1">
    <source>
        <dbReference type="SAM" id="Coils"/>
    </source>
</evidence>
<protein>
    <submittedName>
        <fullName evidence="3">Uncharacterized protein</fullName>
    </submittedName>
</protein>
<evidence type="ECO:0000256" key="2">
    <source>
        <dbReference type="SAM" id="MobiDB-lite"/>
    </source>
</evidence>
<reference evidence="4" key="1">
    <citation type="submission" date="2013-09" db="EMBL/GenBank/DDBJ databases">
        <title>The Genome Sequence of Anopheles maculatus species B.</title>
        <authorList>
            <consortium name="The Broad Institute Genomics Platform"/>
            <person name="Neafsey D.E."/>
            <person name="Besansky N."/>
            <person name="Howell P."/>
            <person name="Walton C."/>
            <person name="Young S.K."/>
            <person name="Zeng Q."/>
            <person name="Gargeya S."/>
            <person name="Fitzgerald M."/>
            <person name="Haas B."/>
            <person name="Abouelleil A."/>
            <person name="Allen A.W."/>
            <person name="Alvarado L."/>
            <person name="Arachchi H.M."/>
            <person name="Berlin A.M."/>
            <person name="Chapman S.B."/>
            <person name="Gainer-Dewar J."/>
            <person name="Goldberg J."/>
            <person name="Griggs A."/>
            <person name="Gujja S."/>
            <person name="Hansen M."/>
            <person name="Howarth C."/>
            <person name="Imamovic A."/>
            <person name="Ireland A."/>
            <person name="Larimer J."/>
            <person name="McCowan C."/>
            <person name="Murphy C."/>
            <person name="Pearson M."/>
            <person name="Poon T.W."/>
            <person name="Priest M."/>
            <person name="Roberts A."/>
            <person name="Saif S."/>
            <person name="Shea T."/>
            <person name="Sisk P."/>
            <person name="Sykes S."/>
            <person name="Wortman J."/>
            <person name="Nusbaum C."/>
            <person name="Birren B."/>
        </authorList>
    </citation>
    <scope>NUCLEOTIDE SEQUENCE [LARGE SCALE GENOMIC DNA]</scope>
    <source>
        <strain evidence="4">maculatus3</strain>
    </source>
</reference>
<feature type="coiled-coil region" evidence="1">
    <location>
        <begin position="814"/>
        <end position="856"/>
    </location>
</feature>
<feature type="coiled-coil region" evidence="1">
    <location>
        <begin position="196"/>
        <end position="406"/>
    </location>
</feature>
<dbReference type="AlphaFoldDB" id="A0A182S7W5"/>
<accession>A0A182S7W5</accession>
<organism evidence="3 4">
    <name type="scientific">Anopheles maculatus</name>
    <dbReference type="NCBI Taxonomy" id="74869"/>
    <lineage>
        <taxon>Eukaryota</taxon>
        <taxon>Metazoa</taxon>
        <taxon>Ecdysozoa</taxon>
        <taxon>Arthropoda</taxon>
        <taxon>Hexapoda</taxon>
        <taxon>Insecta</taxon>
        <taxon>Pterygota</taxon>
        <taxon>Neoptera</taxon>
        <taxon>Endopterygota</taxon>
        <taxon>Diptera</taxon>
        <taxon>Nematocera</taxon>
        <taxon>Culicoidea</taxon>
        <taxon>Culicidae</taxon>
        <taxon>Anophelinae</taxon>
        <taxon>Anopheles</taxon>
        <taxon>Anopheles maculatus group</taxon>
    </lineage>
</organism>
<keyword evidence="4" id="KW-1185">Reference proteome</keyword>
<evidence type="ECO:0000313" key="4">
    <source>
        <dbReference type="Proteomes" id="UP000075901"/>
    </source>
</evidence>
<dbReference type="EnsemblMetazoa" id="AMAM001466-RA">
    <property type="protein sequence ID" value="AMAM001466-PA"/>
    <property type="gene ID" value="AMAM001466"/>
</dbReference>